<keyword evidence="3 7" id="KW-0812">Transmembrane</keyword>
<dbReference type="InterPro" id="IPR036397">
    <property type="entry name" value="RNaseH_sf"/>
</dbReference>
<name>A0ABR2FBF6_9ROSI</name>
<dbReference type="InterPro" id="IPR044730">
    <property type="entry name" value="RNase_H-like_dom_plant"/>
</dbReference>
<evidence type="ECO:0000256" key="2">
    <source>
        <dbReference type="ARBA" id="ARBA00010799"/>
    </source>
</evidence>
<evidence type="ECO:0000256" key="5">
    <source>
        <dbReference type="ARBA" id="ARBA00022989"/>
    </source>
</evidence>
<accession>A0ABR2FBF6</accession>
<feature type="domain" description="RNase H type-1" evidence="8">
    <location>
        <begin position="30"/>
        <end position="108"/>
    </location>
</feature>
<keyword evidence="4" id="KW-0256">Endoplasmic reticulum</keyword>
<dbReference type="InterPro" id="IPR002156">
    <property type="entry name" value="RNaseH_domain"/>
</dbReference>
<comment type="subcellular location">
    <subcellularLocation>
        <location evidence="1">Endoplasmic reticulum membrane</location>
    </subcellularLocation>
</comment>
<evidence type="ECO:0000313" key="9">
    <source>
        <dbReference type="EMBL" id="KAK8575675.1"/>
    </source>
</evidence>
<dbReference type="PANTHER" id="PTHR42650:SF1">
    <property type="entry name" value="GUIDED ENTRY OF TAIL-ANCHORED PROTEINS FACTOR 1"/>
    <property type="match status" value="1"/>
</dbReference>
<comment type="similarity">
    <text evidence="2">Belongs to the WRB/GET1 family.</text>
</comment>
<evidence type="ECO:0000256" key="6">
    <source>
        <dbReference type="ARBA" id="ARBA00023136"/>
    </source>
</evidence>
<comment type="caution">
    <text evidence="9">The sequence shown here is derived from an EMBL/GenBank/DDBJ whole genome shotgun (WGS) entry which is preliminary data.</text>
</comment>
<dbReference type="Pfam" id="PF13456">
    <property type="entry name" value="RVT_3"/>
    <property type="match status" value="1"/>
</dbReference>
<keyword evidence="6 7" id="KW-0472">Membrane</keyword>
<dbReference type="Proteomes" id="UP001472677">
    <property type="component" value="Unassembled WGS sequence"/>
</dbReference>
<feature type="transmembrane region" description="Helical" evidence="7">
    <location>
        <begin position="143"/>
        <end position="159"/>
    </location>
</feature>
<protein>
    <recommendedName>
        <fullName evidence="8">RNase H type-1 domain-containing protein</fullName>
    </recommendedName>
</protein>
<evidence type="ECO:0000256" key="1">
    <source>
        <dbReference type="ARBA" id="ARBA00004586"/>
    </source>
</evidence>
<dbReference type="Gene3D" id="3.30.420.10">
    <property type="entry name" value="Ribonuclease H-like superfamily/Ribonuclease H"/>
    <property type="match status" value="1"/>
</dbReference>
<dbReference type="Pfam" id="PF04420">
    <property type="entry name" value="CHD5"/>
    <property type="match status" value="1"/>
</dbReference>
<keyword evidence="10" id="KW-1185">Reference proteome</keyword>
<feature type="transmembrane region" description="Helical" evidence="7">
    <location>
        <begin position="232"/>
        <end position="253"/>
    </location>
</feature>
<gene>
    <name evidence="9" type="ORF">V6N12_063342</name>
</gene>
<dbReference type="EMBL" id="JBBPBM010000007">
    <property type="protein sequence ID" value="KAK8575675.1"/>
    <property type="molecule type" value="Genomic_DNA"/>
</dbReference>
<evidence type="ECO:0000256" key="3">
    <source>
        <dbReference type="ARBA" id="ARBA00022692"/>
    </source>
</evidence>
<proteinExistence type="inferred from homology"/>
<organism evidence="9 10">
    <name type="scientific">Hibiscus sabdariffa</name>
    <name type="common">roselle</name>
    <dbReference type="NCBI Taxonomy" id="183260"/>
    <lineage>
        <taxon>Eukaryota</taxon>
        <taxon>Viridiplantae</taxon>
        <taxon>Streptophyta</taxon>
        <taxon>Embryophyta</taxon>
        <taxon>Tracheophyta</taxon>
        <taxon>Spermatophyta</taxon>
        <taxon>Magnoliopsida</taxon>
        <taxon>eudicotyledons</taxon>
        <taxon>Gunneridae</taxon>
        <taxon>Pentapetalae</taxon>
        <taxon>rosids</taxon>
        <taxon>malvids</taxon>
        <taxon>Malvales</taxon>
        <taxon>Malvaceae</taxon>
        <taxon>Malvoideae</taxon>
        <taxon>Hibiscus</taxon>
    </lineage>
</organism>
<sequence length="306" mass="34656">MQQLEFCETLASWFVQVTKRYHMLVVIVYWALWHARNEIVHEGPPFSAIKIEGDSLSVINKLNSTVEDKSIISSILGDVKALSATFASITFSFVGRKGNVVAHELARKTKISASSAFSFSNRFFLDLQRNMGEGEILEQTRPLAAPFVFFVVFAFQFATKRLQDLKRGASKTYKEMQLRGEIKQLLKEAASYSQPSTFAQAAKLRRMAAAKEKELANYQAHLTQEVKQSYDLYLKVLFIAKVFVHIVLVLWFWSSPVASVSQHLVQPFGRLLSWKIWGSSGNHVRVGIIPWLVLCSRVSKCACRLS</sequence>
<keyword evidence="5 7" id="KW-1133">Transmembrane helix</keyword>
<evidence type="ECO:0000256" key="7">
    <source>
        <dbReference type="SAM" id="Phobius"/>
    </source>
</evidence>
<dbReference type="InterPro" id="IPR028945">
    <property type="entry name" value="Get1"/>
</dbReference>
<evidence type="ECO:0000259" key="8">
    <source>
        <dbReference type="Pfam" id="PF13456"/>
    </source>
</evidence>
<evidence type="ECO:0000313" key="10">
    <source>
        <dbReference type="Proteomes" id="UP001472677"/>
    </source>
</evidence>
<dbReference type="CDD" id="cd06222">
    <property type="entry name" value="RNase_H_like"/>
    <property type="match status" value="1"/>
</dbReference>
<reference evidence="9 10" key="1">
    <citation type="journal article" date="2024" name="G3 (Bethesda)">
        <title>Genome assembly of Hibiscus sabdariffa L. provides insights into metabolisms of medicinal natural products.</title>
        <authorList>
            <person name="Kim T."/>
        </authorList>
    </citation>
    <scope>NUCLEOTIDE SEQUENCE [LARGE SCALE GENOMIC DNA]</scope>
    <source>
        <strain evidence="9">TK-2024</strain>
        <tissue evidence="9">Old leaves</tissue>
    </source>
</reference>
<evidence type="ECO:0000256" key="4">
    <source>
        <dbReference type="ARBA" id="ARBA00022824"/>
    </source>
</evidence>
<dbReference type="PANTHER" id="PTHR42650">
    <property type="entry name" value="TAIL-ANCHORED PROTEIN INSERTION RECEPTOR WRB"/>
    <property type="match status" value="1"/>
</dbReference>